<organism evidence="1 2">
    <name type="scientific">Vermiconidia calcicola</name>
    <dbReference type="NCBI Taxonomy" id="1690605"/>
    <lineage>
        <taxon>Eukaryota</taxon>
        <taxon>Fungi</taxon>
        <taxon>Dikarya</taxon>
        <taxon>Ascomycota</taxon>
        <taxon>Pezizomycotina</taxon>
        <taxon>Dothideomycetes</taxon>
        <taxon>Dothideomycetidae</taxon>
        <taxon>Mycosphaerellales</taxon>
        <taxon>Extremaceae</taxon>
        <taxon>Vermiconidia</taxon>
    </lineage>
</organism>
<accession>A0ACC3NEZ0</accession>
<sequence length="203" mass="22007">MTTGDPGSTNGASRKRAAPATPDSQPAQKRQHISTHDHINAVTDLAFAHLENDDPSHPLYGRNVEHIVNSRSKVNQKDSTKAKLVEHQITSVLARRVLNELGSSVAGILDVSNRGRSVNSHHDAPGYRMDLSIKPVLQLEDDDADGGARVTQAVSKRKAQPEIKTSNTHQTAKPAKPAVDEGDNSSEEEDSESEYESEDDEAC</sequence>
<reference evidence="1" key="1">
    <citation type="submission" date="2023-07" db="EMBL/GenBank/DDBJ databases">
        <title>Black Yeasts Isolated from many extreme environments.</title>
        <authorList>
            <person name="Coleine C."/>
            <person name="Stajich J.E."/>
            <person name="Selbmann L."/>
        </authorList>
    </citation>
    <scope>NUCLEOTIDE SEQUENCE</scope>
    <source>
        <strain evidence="1">CCFEE 5714</strain>
    </source>
</reference>
<keyword evidence="2" id="KW-1185">Reference proteome</keyword>
<comment type="caution">
    <text evidence="1">The sequence shown here is derived from an EMBL/GenBank/DDBJ whole genome shotgun (WGS) entry which is preliminary data.</text>
</comment>
<evidence type="ECO:0000313" key="1">
    <source>
        <dbReference type="EMBL" id="KAK3715311.1"/>
    </source>
</evidence>
<gene>
    <name evidence="1" type="ORF">LTR37_007278</name>
</gene>
<evidence type="ECO:0000313" key="2">
    <source>
        <dbReference type="Proteomes" id="UP001281147"/>
    </source>
</evidence>
<dbReference type="EMBL" id="JAUTXU010000050">
    <property type="protein sequence ID" value="KAK3715311.1"/>
    <property type="molecule type" value="Genomic_DNA"/>
</dbReference>
<proteinExistence type="predicted"/>
<name>A0ACC3NEZ0_9PEZI</name>
<protein>
    <submittedName>
        <fullName evidence="1">Uncharacterized protein</fullName>
    </submittedName>
</protein>
<dbReference type="Proteomes" id="UP001281147">
    <property type="component" value="Unassembled WGS sequence"/>
</dbReference>